<dbReference type="Proteomes" id="UP000749559">
    <property type="component" value="Unassembled WGS sequence"/>
</dbReference>
<dbReference type="CDD" id="cd04301">
    <property type="entry name" value="NAT_SF"/>
    <property type="match status" value="1"/>
</dbReference>
<evidence type="ECO:0000313" key="8">
    <source>
        <dbReference type="Proteomes" id="UP000749559"/>
    </source>
</evidence>
<proteinExistence type="inferred from homology"/>
<dbReference type="AlphaFoldDB" id="A0A8J1U3X3"/>
<comment type="caution">
    <text evidence="7">The sequence shown here is derived from an EMBL/GenBank/DDBJ whole genome shotgun (WGS) entry which is preliminary data.</text>
</comment>
<dbReference type="UniPathway" id="UPA00113">
    <property type="reaction ID" value="UER00529"/>
</dbReference>
<dbReference type="Pfam" id="PF00583">
    <property type="entry name" value="Acetyltransf_1"/>
    <property type="match status" value="1"/>
</dbReference>
<dbReference type="InterPro" id="IPR039143">
    <property type="entry name" value="GNPNAT1-like"/>
</dbReference>
<keyword evidence="8" id="KW-1185">Reference proteome</keyword>
<comment type="pathway">
    <text evidence="1 6">Nucleotide-sugar biosynthesis; UDP-N-acetyl-alpha-D-glucosamine biosynthesis; N-acetyl-alpha-D-glucosamine 1-phosphate from alpha-D-glucosamine 6-phosphate (route I): step 1/2.</text>
</comment>
<evidence type="ECO:0000256" key="3">
    <source>
        <dbReference type="ARBA" id="ARBA00022679"/>
    </source>
</evidence>
<dbReference type="Gene3D" id="3.40.630.30">
    <property type="match status" value="1"/>
</dbReference>
<evidence type="ECO:0000256" key="4">
    <source>
        <dbReference type="ARBA" id="ARBA00023315"/>
    </source>
</evidence>
<dbReference type="FunFam" id="3.40.630.30:FF:000043">
    <property type="entry name" value="Glucosamine 6-phosphate N-acetyltransferase"/>
    <property type="match status" value="1"/>
</dbReference>
<evidence type="ECO:0000256" key="6">
    <source>
        <dbReference type="RuleBase" id="RU365086"/>
    </source>
</evidence>
<dbReference type="GO" id="GO:0004343">
    <property type="term" value="F:glucosamine 6-phosphate N-acetyltransferase activity"/>
    <property type="evidence" value="ECO:0007669"/>
    <property type="project" value="UniProtKB-UniRule"/>
</dbReference>
<dbReference type="GO" id="GO:0006048">
    <property type="term" value="P:UDP-N-acetylglucosamine biosynthetic process"/>
    <property type="evidence" value="ECO:0007669"/>
    <property type="project" value="UniProtKB-UniRule"/>
</dbReference>
<dbReference type="PROSITE" id="PS51186">
    <property type="entry name" value="GNAT"/>
    <property type="match status" value="1"/>
</dbReference>
<protein>
    <recommendedName>
        <fullName evidence="6">Glucosamine 6-phosphate N-acetyltransferase</fullName>
        <ecNumber evidence="6">2.3.1.4</ecNumber>
    </recommendedName>
</protein>
<keyword evidence="4 6" id="KW-0012">Acyltransferase</keyword>
<gene>
    <name evidence="7" type="ORF">OFUS_LOCUS17235</name>
</gene>
<dbReference type="EMBL" id="CAIIXF020000008">
    <property type="protein sequence ID" value="CAH1792234.1"/>
    <property type="molecule type" value="Genomic_DNA"/>
</dbReference>
<dbReference type="InterPro" id="IPR016181">
    <property type="entry name" value="Acyl_CoA_acyltransferase"/>
</dbReference>
<evidence type="ECO:0000313" key="7">
    <source>
        <dbReference type="EMBL" id="CAH1792234.1"/>
    </source>
</evidence>
<dbReference type="SUPFAM" id="SSF55729">
    <property type="entry name" value="Acyl-CoA N-acyltransferases (Nat)"/>
    <property type="match status" value="1"/>
</dbReference>
<comment type="catalytic activity">
    <reaction evidence="5 6">
        <text>D-glucosamine 6-phosphate + acetyl-CoA = N-acetyl-D-glucosamine 6-phosphate + CoA + H(+)</text>
        <dbReference type="Rhea" id="RHEA:10292"/>
        <dbReference type="ChEBI" id="CHEBI:15378"/>
        <dbReference type="ChEBI" id="CHEBI:57287"/>
        <dbReference type="ChEBI" id="CHEBI:57288"/>
        <dbReference type="ChEBI" id="CHEBI:57513"/>
        <dbReference type="ChEBI" id="CHEBI:58725"/>
        <dbReference type="EC" id="2.3.1.4"/>
    </reaction>
</comment>
<dbReference type="PANTHER" id="PTHR13355">
    <property type="entry name" value="GLUCOSAMINE 6-PHOSPHATE N-ACETYLTRANSFERASE"/>
    <property type="match status" value="1"/>
</dbReference>
<name>A0A8J1U3X3_OWEFU</name>
<evidence type="ECO:0000256" key="2">
    <source>
        <dbReference type="ARBA" id="ARBA00006048"/>
    </source>
</evidence>
<accession>A0A8J1U3X3</accession>
<reference evidence="7" key="1">
    <citation type="submission" date="2022-03" db="EMBL/GenBank/DDBJ databases">
        <authorList>
            <person name="Martin C."/>
        </authorList>
    </citation>
    <scope>NUCLEOTIDE SEQUENCE</scope>
</reference>
<dbReference type="EC" id="2.3.1.4" evidence="6"/>
<dbReference type="OrthoDB" id="10039976at2759"/>
<dbReference type="PANTHER" id="PTHR13355:SF11">
    <property type="entry name" value="GLUCOSAMINE 6-PHOSPHATE N-ACETYLTRANSFERASE"/>
    <property type="match status" value="1"/>
</dbReference>
<dbReference type="InterPro" id="IPR000182">
    <property type="entry name" value="GNAT_dom"/>
</dbReference>
<evidence type="ECO:0000256" key="1">
    <source>
        <dbReference type="ARBA" id="ARBA00004832"/>
    </source>
</evidence>
<keyword evidence="3 6" id="KW-0808">Transferase</keyword>
<organism evidence="7 8">
    <name type="scientific">Owenia fusiformis</name>
    <name type="common">Polychaete worm</name>
    <dbReference type="NCBI Taxonomy" id="6347"/>
    <lineage>
        <taxon>Eukaryota</taxon>
        <taxon>Metazoa</taxon>
        <taxon>Spiralia</taxon>
        <taxon>Lophotrochozoa</taxon>
        <taxon>Annelida</taxon>
        <taxon>Polychaeta</taxon>
        <taxon>Sedentaria</taxon>
        <taxon>Canalipalpata</taxon>
        <taxon>Sabellida</taxon>
        <taxon>Oweniida</taxon>
        <taxon>Oweniidae</taxon>
        <taxon>Owenia</taxon>
    </lineage>
</organism>
<sequence>MQNGLDDSLLFPSRLLEELDWSQCSAQFKPAISATAPGDNLILRPLQASDYDTGFLQILGQLTSVGDVSREMFQSRFDSMKACKDTYYILVLEDICTSQVIGAASLIVEQKFIHSAAMRGRVEDVVVSKDYRGKQLGKLLVQTLTLLAKHVGCYKVTLECSDDNIKFYNNFGYEKSAENYMVARFKD</sequence>
<comment type="similarity">
    <text evidence="2 6">Belongs to the acetyltransferase family. GNA1 subfamily.</text>
</comment>
<evidence type="ECO:0000256" key="5">
    <source>
        <dbReference type="ARBA" id="ARBA00048964"/>
    </source>
</evidence>